<keyword evidence="6" id="KW-1185">Reference proteome</keyword>
<dbReference type="PROSITE" id="PS00741">
    <property type="entry name" value="DH_1"/>
    <property type="match status" value="1"/>
</dbReference>
<dbReference type="InterPro" id="IPR011993">
    <property type="entry name" value="PH-like_dom_sf"/>
</dbReference>
<feature type="compositionally biased region" description="Polar residues" evidence="3">
    <location>
        <begin position="118"/>
        <end position="135"/>
    </location>
</feature>
<feature type="compositionally biased region" description="Polar residues" evidence="3">
    <location>
        <begin position="827"/>
        <end position="837"/>
    </location>
</feature>
<evidence type="ECO:0000256" key="2">
    <source>
        <dbReference type="ARBA" id="ARBA00022658"/>
    </source>
</evidence>
<dbReference type="AlphaFoldDB" id="A0A915B485"/>
<feature type="domain" description="DH" evidence="5">
    <location>
        <begin position="403"/>
        <end position="588"/>
    </location>
</feature>
<evidence type="ECO:0000256" key="3">
    <source>
        <dbReference type="SAM" id="MobiDB-lite"/>
    </source>
</evidence>
<reference evidence="7" key="1">
    <citation type="submission" date="2022-11" db="UniProtKB">
        <authorList>
            <consortium name="WormBaseParasite"/>
        </authorList>
    </citation>
    <scope>IDENTIFICATION</scope>
</reference>
<dbReference type="Pfam" id="PF22697">
    <property type="entry name" value="SOS1_NGEF_PH"/>
    <property type="match status" value="1"/>
</dbReference>
<dbReference type="InterPro" id="IPR055251">
    <property type="entry name" value="SOS1_NGEF_PH"/>
</dbReference>
<dbReference type="CDD" id="cd13243">
    <property type="entry name" value="PH_PLEKHG1_G2_G3"/>
    <property type="match status" value="1"/>
</dbReference>
<feature type="region of interest" description="Disordered" evidence="3">
    <location>
        <begin position="827"/>
        <end position="859"/>
    </location>
</feature>
<dbReference type="InterPro" id="IPR001849">
    <property type="entry name" value="PH_domain"/>
</dbReference>
<organism evidence="6 7">
    <name type="scientific">Parascaris univalens</name>
    <name type="common">Nematode worm</name>
    <dbReference type="NCBI Taxonomy" id="6257"/>
    <lineage>
        <taxon>Eukaryota</taxon>
        <taxon>Metazoa</taxon>
        <taxon>Ecdysozoa</taxon>
        <taxon>Nematoda</taxon>
        <taxon>Chromadorea</taxon>
        <taxon>Rhabditida</taxon>
        <taxon>Spirurina</taxon>
        <taxon>Ascaridomorpha</taxon>
        <taxon>Ascaridoidea</taxon>
        <taxon>Ascarididae</taxon>
        <taxon>Parascaris</taxon>
    </lineage>
</organism>
<feature type="region of interest" description="Disordered" evidence="3">
    <location>
        <begin position="892"/>
        <end position="911"/>
    </location>
</feature>
<dbReference type="PROSITE" id="PS50003">
    <property type="entry name" value="PH_DOMAIN"/>
    <property type="match status" value="1"/>
</dbReference>
<feature type="compositionally biased region" description="Polar residues" evidence="3">
    <location>
        <begin position="844"/>
        <end position="855"/>
    </location>
</feature>
<dbReference type="WBParaSite" id="PgR026_g026_t01">
    <property type="protein sequence ID" value="PgR026_g026_t01"/>
    <property type="gene ID" value="PgR026_g026"/>
</dbReference>
<feature type="compositionally biased region" description="Polar residues" evidence="3">
    <location>
        <begin position="226"/>
        <end position="240"/>
    </location>
</feature>
<evidence type="ECO:0000313" key="6">
    <source>
        <dbReference type="Proteomes" id="UP000887569"/>
    </source>
</evidence>
<proteinExistence type="predicted"/>
<protein>
    <submittedName>
        <fullName evidence="7">Pleckstrin homology domain-containing family G member 1</fullName>
    </submittedName>
</protein>
<dbReference type="InterPro" id="IPR043324">
    <property type="entry name" value="PH_PLEKHG1_G2_G3"/>
</dbReference>
<dbReference type="GO" id="GO:0005085">
    <property type="term" value="F:guanyl-nucleotide exchange factor activity"/>
    <property type="evidence" value="ECO:0007669"/>
    <property type="project" value="UniProtKB-KW"/>
</dbReference>
<dbReference type="SMART" id="SM00233">
    <property type="entry name" value="PH"/>
    <property type="match status" value="1"/>
</dbReference>
<keyword evidence="1" id="KW-0597">Phosphoprotein</keyword>
<evidence type="ECO:0000259" key="5">
    <source>
        <dbReference type="PROSITE" id="PS50010"/>
    </source>
</evidence>
<evidence type="ECO:0000313" key="7">
    <source>
        <dbReference type="WBParaSite" id="PgR026_g026_t01"/>
    </source>
</evidence>
<dbReference type="InterPro" id="IPR035899">
    <property type="entry name" value="DBL_dom_sf"/>
</dbReference>
<evidence type="ECO:0000259" key="4">
    <source>
        <dbReference type="PROSITE" id="PS50003"/>
    </source>
</evidence>
<dbReference type="PANTHER" id="PTHR45924">
    <property type="entry name" value="FI17866P1"/>
    <property type="match status" value="1"/>
</dbReference>
<dbReference type="Proteomes" id="UP000887569">
    <property type="component" value="Unplaced"/>
</dbReference>
<dbReference type="SMART" id="SM00325">
    <property type="entry name" value="RhoGEF"/>
    <property type="match status" value="1"/>
</dbReference>
<dbReference type="Gene3D" id="1.20.900.10">
    <property type="entry name" value="Dbl homology (DH) domain"/>
    <property type="match status" value="1"/>
</dbReference>
<dbReference type="InterPro" id="IPR001331">
    <property type="entry name" value="GDS_CDC24_CS"/>
</dbReference>
<evidence type="ECO:0000256" key="1">
    <source>
        <dbReference type="ARBA" id="ARBA00022553"/>
    </source>
</evidence>
<feature type="compositionally biased region" description="Low complexity" evidence="3">
    <location>
        <begin position="788"/>
        <end position="799"/>
    </location>
</feature>
<dbReference type="SUPFAM" id="SSF50729">
    <property type="entry name" value="PH domain-like"/>
    <property type="match status" value="1"/>
</dbReference>
<name>A0A915B485_PARUN</name>
<feature type="region of interest" description="Disordered" evidence="3">
    <location>
        <begin position="226"/>
        <end position="251"/>
    </location>
</feature>
<feature type="region of interest" description="Disordered" evidence="3">
    <location>
        <begin position="763"/>
        <end position="799"/>
    </location>
</feature>
<dbReference type="PROSITE" id="PS50010">
    <property type="entry name" value="DH_2"/>
    <property type="match status" value="1"/>
</dbReference>
<sequence length="1262" mass="141660">NVVTIDAWLKTHQKLQRHPQHCHASIFTKLTVRVMHWWKRAKFFTHPLHSQPLFNVDNLTLYADRYPYDVVLSAYRKRENDMVFERQYHSDSGTDYDNLSSTVNTDTDDADTTVVEENANNGDDNTPRSASTTPTISMCTREANAEETYPSNNGISVIHAKYIGKTERHPKSATATPKRTYRIIDTDVSQRLLQLAAAEKIAAASSAEKTSRILRRKGSFMIATTKISSSQNEHQGSCPPQSRPKEEKAPPTIARTHFDVIRTASFGGNVNRHILRQTEPNRNSLPLSSFVYNLEESKENTANIDAEKSEHRMATVVEGRLAVSMNGKQPLDEDIETLQRLSFVSTSTGYSSARSSLRSSEIGDEAPSLQTRDLSIERRLLTRESSLSEPRRQKLLKSGTATQLDRIAIELLETERCYVNDLNDIIQGYLNFFIDHREEFQMTVSDVSSTFGCIERIFIFNRHLYHQLDAALLNVVLMAKCFIDSAEGFKDYITYCTNFQKMVETLNNLMKNNTIAETLTIRQSILGHSLPLSAYLLKPVQRVLKYHLFMENILKHSGETPNLSDSDRALIADALECMTAQAEKINEEKKRVEHWERVKELQNALHRWCSEGSEDLSKYGDLLLEGTFKLAGSKTNRQLFLFEEMLMIVKERNGALICKDYIMCSSIMLNESVSADPLAFQVLAFDNPKIQYVFLSSNIDQKRQWMKELKRMMLDHYNVEIPEKTKMLMLNMDTTSMKPFAISTDREDIVSNSKGARRIPKYLEKRRKSVDTNGVVRRPQRKERSNSRTRSVSRVSKASSTGSLIPVLSTVNIGLTPKEVTTCTCSTESDATPSTSGVGPKITVSHTPSSGSETSGIVDHSKASSSLSTLFSRHKLLENSRSKLFNARKKSALLPPTPHHTHEKNDHSNHTSGNICLKTKDCALNRCTCNDAISSIDRASFDLRSPTRETSTSLIGNPPSAEHIENTFAELYKELNLLMSSPEWTEESKPATLLARKRSCEMRQQAATTRLDAVVNGTHTNGEEGCDGEKRCRSKSLGKLDEMLSAPSVDSALAAAVADESTDAFVVEPPESNSEVFINGSSFVKMLDEKMRGCQSESEGDEEVPAGVNWTESPSVRNSGLLHSANIHHRRRSSQVAEQVWRLRHKNANSRNTENCVDAKCLSSYSTPETIPLRVTVTEYQTRKVSAPTAISPPYVKLSSTDRRLSMGMQLARQRTPLTVEQCAQLDDVLLDPSLGVVKEMVKQIEKPPSRCILTSTPKLLS</sequence>
<dbReference type="Pfam" id="PF00621">
    <property type="entry name" value="RhoGEF"/>
    <property type="match status" value="1"/>
</dbReference>
<dbReference type="SUPFAM" id="SSF48065">
    <property type="entry name" value="DBL homology domain (DH-domain)"/>
    <property type="match status" value="1"/>
</dbReference>
<dbReference type="CDD" id="cd00160">
    <property type="entry name" value="RhoGEF"/>
    <property type="match status" value="1"/>
</dbReference>
<accession>A0A915B485</accession>
<feature type="region of interest" description="Disordered" evidence="3">
    <location>
        <begin position="116"/>
        <end position="135"/>
    </location>
</feature>
<keyword evidence="2" id="KW-0344">Guanine-nucleotide releasing factor</keyword>
<dbReference type="GO" id="GO:0031267">
    <property type="term" value="F:small GTPase binding"/>
    <property type="evidence" value="ECO:0007669"/>
    <property type="project" value="TreeGrafter"/>
</dbReference>
<dbReference type="GO" id="GO:0035556">
    <property type="term" value="P:intracellular signal transduction"/>
    <property type="evidence" value="ECO:0007669"/>
    <property type="project" value="InterPro"/>
</dbReference>
<feature type="domain" description="PH" evidence="4">
    <location>
        <begin position="615"/>
        <end position="714"/>
    </location>
</feature>
<dbReference type="InterPro" id="IPR000219">
    <property type="entry name" value="DH_dom"/>
</dbReference>
<dbReference type="PANTHER" id="PTHR45924:SF2">
    <property type="entry name" value="FI17866P1"/>
    <property type="match status" value="1"/>
</dbReference>
<dbReference type="Gene3D" id="2.30.29.30">
    <property type="entry name" value="Pleckstrin-homology domain (PH domain)/Phosphotyrosine-binding domain (PTB)"/>
    <property type="match status" value="1"/>
</dbReference>